<sequence>MSDRNIVVGLDVGTTKVAVCVGQISEGLIHILALTKAPNNGLRKGIVVDIEECVSSISGALEHAERTAGVPLDHAVVGIGGSHIVASGSKGVIAVSRPDGEINQSDIERVLEAARVIALPPNRGILHVIPRQYIVDGQDGIKDPTGMTGIRLEVETLAVGGSSTAIKNLTKCVFQAGLEIDSLVYGPLATARTLLNRKQRENGVALIDLGGGTTSLAVFEEDDLVHTTVLPIGSLHITNDLAIGLRVSLETAEKIKLQFGTAHKESVKETEKIDLNKLDPDEDQRIERKLVAEIIDARLKEIFTMIRDELRSIGKDGMLPAGVIFTGGGTLLDGLVDFAKEELHLPAQVGKPSLELSGMVDKLDHPVYASSIGLMLQGLEGNHSPQTHGTNRLALPSSMNGMVDKVKDAIKQFLP</sequence>
<dbReference type="PANTHER" id="PTHR32432:SF4">
    <property type="entry name" value="CELL DIVISION PROTEIN FTSA"/>
    <property type="match status" value="1"/>
</dbReference>
<dbReference type="SUPFAM" id="SSF53067">
    <property type="entry name" value="Actin-like ATPase domain"/>
    <property type="match status" value="2"/>
</dbReference>
<organism evidence="8 9">
    <name type="scientific">Candidatus Berkelbacteria bacterium CG10_big_fil_rev_8_21_14_0_10_43_14</name>
    <dbReference type="NCBI Taxonomy" id="1974515"/>
    <lineage>
        <taxon>Bacteria</taxon>
        <taxon>Candidatus Berkelbacteria</taxon>
    </lineage>
</organism>
<dbReference type="CDD" id="cd24048">
    <property type="entry name" value="ASKHA_NBD_FtsA"/>
    <property type="match status" value="1"/>
</dbReference>
<dbReference type="Gene3D" id="3.30.1490.110">
    <property type="match status" value="1"/>
</dbReference>
<comment type="subcellular location">
    <subcellularLocation>
        <location evidence="5">Cell membrane</location>
        <topology evidence="5">Peripheral membrane protein</topology>
        <orientation evidence="5">Cytoplasmic side</orientation>
    </subcellularLocation>
    <text evidence="5">Localizes to the Z ring in an FtsZ-dependent manner. Targeted to the membrane through a conserved C-terminal amphipathic helix.</text>
</comment>
<dbReference type="GO" id="GO:0009898">
    <property type="term" value="C:cytoplasmic side of plasma membrane"/>
    <property type="evidence" value="ECO:0007669"/>
    <property type="project" value="UniProtKB-UniRule"/>
</dbReference>
<reference evidence="9" key="1">
    <citation type="submission" date="2017-09" db="EMBL/GenBank/DDBJ databases">
        <title>Depth-based differentiation of microbial function through sediment-hosted aquifers and enrichment of novel symbionts in the deep terrestrial subsurface.</title>
        <authorList>
            <person name="Probst A.J."/>
            <person name="Ladd B."/>
            <person name="Jarett J.K."/>
            <person name="Geller-Mcgrath D.E."/>
            <person name="Sieber C.M.K."/>
            <person name="Emerson J.B."/>
            <person name="Anantharaman K."/>
            <person name="Thomas B.C."/>
            <person name="Malmstrom R."/>
            <person name="Stieglmeier M."/>
            <person name="Klingl A."/>
            <person name="Woyke T."/>
            <person name="Ryan C.M."/>
            <person name="Banfield J.F."/>
        </authorList>
    </citation>
    <scope>NUCLEOTIDE SEQUENCE [LARGE SCALE GENOMIC DNA]</scope>
</reference>
<comment type="function">
    <text evidence="5 6">Cell division protein that is involved in the assembly of the Z ring. May serve as a membrane anchor for the Z ring.</text>
</comment>
<evidence type="ECO:0000256" key="5">
    <source>
        <dbReference type="HAMAP-Rule" id="MF_02033"/>
    </source>
</evidence>
<feature type="domain" description="SHS2" evidence="7">
    <location>
        <begin position="7"/>
        <end position="194"/>
    </location>
</feature>
<gene>
    <name evidence="5 8" type="primary">ftsA</name>
    <name evidence="8" type="ORF">COT79_03200</name>
</gene>
<dbReference type="Proteomes" id="UP000231162">
    <property type="component" value="Unassembled WGS sequence"/>
</dbReference>
<evidence type="ECO:0000313" key="8">
    <source>
        <dbReference type="EMBL" id="PIS06709.1"/>
    </source>
</evidence>
<dbReference type="Pfam" id="PF02491">
    <property type="entry name" value="SHS2_FTSA"/>
    <property type="match status" value="1"/>
</dbReference>
<dbReference type="InterPro" id="IPR050696">
    <property type="entry name" value="FtsA/MreB"/>
</dbReference>
<dbReference type="AlphaFoldDB" id="A0A2M6R835"/>
<evidence type="ECO:0000256" key="4">
    <source>
        <dbReference type="ARBA" id="ARBA00023306"/>
    </source>
</evidence>
<comment type="subunit">
    <text evidence="5">Self-interacts. Interacts with FtsZ.</text>
</comment>
<comment type="caution">
    <text evidence="8">The sequence shown here is derived from an EMBL/GenBank/DDBJ whole genome shotgun (WGS) entry which is preliminary data.</text>
</comment>
<dbReference type="InterPro" id="IPR003494">
    <property type="entry name" value="SHS2_FtsA"/>
</dbReference>
<dbReference type="GO" id="GO:0032153">
    <property type="term" value="C:cell division site"/>
    <property type="evidence" value="ECO:0007669"/>
    <property type="project" value="UniProtKB-UniRule"/>
</dbReference>
<proteinExistence type="inferred from homology"/>
<dbReference type="InterPro" id="IPR043129">
    <property type="entry name" value="ATPase_NBD"/>
</dbReference>
<keyword evidence="4 5" id="KW-0131">Cell cycle</keyword>
<dbReference type="GO" id="GO:0043093">
    <property type="term" value="P:FtsZ-dependent cytokinesis"/>
    <property type="evidence" value="ECO:0007669"/>
    <property type="project" value="UniProtKB-UniRule"/>
</dbReference>
<keyword evidence="3 5" id="KW-0472">Membrane</keyword>
<name>A0A2M6R835_9BACT</name>
<dbReference type="NCBIfam" id="TIGR01174">
    <property type="entry name" value="ftsA"/>
    <property type="match status" value="1"/>
</dbReference>
<evidence type="ECO:0000259" key="7">
    <source>
        <dbReference type="SMART" id="SM00842"/>
    </source>
</evidence>
<evidence type="ECO:0000313" key="9">
    <source>
        <dbReference type="Proteomes" id="UP000231162"/>
    </source>
</evidence>
<evidence type="ECO:0000256" key="2">
    <source>
        <dbReference type="ARBA" id="ARBA00022618"/>
    </source>
</evidence>
<dbReference type="InterPro" id="IPR020823">
    <property type="entry name" value="Cell_div_FtsA"/>
</dbReference>
<evidence type="ECO:0000256" key="6">
    <source>
        <dbReference type="PIRNR" id="PIRNR003101"/>
    </source>
</evidence>
<protein>
    <recommendedName>
        <fullName evidence="5 6">Cell division protein FtsA</fullName>
    </recommendedName>
</protein>
<accession>A0A2M6R835</accession>
<dbReference type="HAMAP" id="MF_02033">
    <property type="entry name" value="FtsA"/>
    <property type="match status" value="1"/>
</dbReference>
<dbReference type="SMART" id="SM00842">
    <property type="entry name" value="FtsA"/>
    <property type="match status" value="1"/>
</dbReference>
<keyword evidence="1 5" id="KW-1003">Cell membrane</keyword>
<dbReference type="PANTHER" id="PTHR32432">
    <property type="entry name" value="CELL DIVISION PROTEIN FTSA-RELATED"/>
    <property type="match status" value="1"/>
</dbReference>
<dbReference type="Pfam" id="PF14450">
    <property type="entry name" value="FtsA"/>
    <property type="match status" value="1"/>
</dbReference>
<evidence type="ECO:0000256" key="3">
    <source>
        <dbReference type="ARBA" id="ARBA00023136"/>
    </source>
</evidence>
<keyword evidence="2 5" id="KW-0132">Cell division</keyword>
<dbReference type="EMBL" id="PEZX01000040">
    <property type="protein sequence ID" value="PIS06709.1"/>
    <property type="molecule type" value="Genomic_DNA"/>
</dbReference>
<dbReference type="PIRSF" id="PIRSF003101">
    <property type="entry name" value="FtsA"/>
    <property type="match status" value="1"/>
</dbReference>
<comment type="similarity">
    <text evidence="5 6">Belongs to the FtsA/MreB family.</text>
</comment>
<dbReference type="Gene3D" id="3.30.420.40">
    <property type="match status" value="2"/>
</dbReference>
<evidence type="ECO:0000256" key="1">
    <source>
        <dbReference type="ARBA" id="ARBA00022475"/>
    </source>
</evidence>